<evidence type="ECO:0000313" key="3">
    <source>
        <dbReference type="Proteomes" id="UP001501138"/>
    </source>
</evidence>
<feature type="region of interest" description="Disordered" evidence="1">
    <location>
        <begin position="1"/>
        <end position="86"/>
    </location>
</feature>
<protein>
    <recommendedName>
        <fullName evidence="4">DUF5709 domain-containing protein</fullName>
    </recommendedName>
</protein>
<dbReference type="RefSeq" id="WP_344245452.1">
    <property type="nucleotide sequence ID" value="NZ_BAAAPM010000003.1"/>
</dbReference>
<name>A0ABP4UXM0_9MICO</name>
<gene>
    <name evidence="2" type="ORF">GCM10009809_05540</name>
</gene>
<evidence type="ECO:0000256" key="1">
    <source>
        <dbReference type="SAM" id="MobiDB-lite"/>
    </source>
</evidence>
<keyword evidence="3" id="KW-1185">Reference proteome</keyword>
<accession>A0ABP4UXM0</accession>
<proteinExistence type="predicted"/>
<evidence type="ECO:0000313" key="2">
    <source>
        <dbReference type="EMBL" id="GAA1712222.1"/>
    </source>
</evidence>
<comment type="caution">
    <text evidence="2">The sequence shown here is derived from an EMBL/GenBank/DDBJ whole genome shotgun (WGS) entry which is preliminary data.</text>
</comment>
<sequence>MSTVPDDAWRDAGLEDADDTTSLLEESEEPDAAAPADEQPEEYRPRTARPDLDGAASEADVVEQSQVVRGLDEPDAEGGADDVTSA</sequence>
<organism evidence="2 3">
    <name type="scientific">Isoptericola hypogeus</name>
    <dbReference type="NCBI Taxonomy" id="300179"/>
    <lineage>
        <taxon>Bacteria</taxon>
        <taxon>Bacillati</taxon>
        <taxon>Actinomycetota</taxon>
        <taxon>Actinomycetes</taxon>
        <taxon>Micrococcales</taxon>
        <taxon>Promicromonosporaceae</taxon>
        <taxon>Isoptericola</taxon>
    </lineage>
</organism>
<dbReference type="EMBL" id="BAAAPM010000003">
    <property type="protein sequence ID" value="GAA1712222.1"/>
    <property type="molecule type" value="Genomic_DNA"/>
</dbReference>
<feature type="compositionally biased region" description="Acidic residues" evidence="1">
    <location>
        <begin position="14"/>
        <end position="31"/>
    </location>
</feature>
<reference evidence="3" key="1">
    <citation type="journal article" date="2019" name="Int. J. Syst. Evol. Microbiol.">
        <title>The Global Catalogue of Microorganisms (GCM) 10K type strain sequencing project: providing services to taxonomists for standard genome sequencing and annotation.</title>
        <authorList>
            <consortium name="The Broad Institute Genomics Platform"/>
            <consortium name="The Broad Institute Genome Sequencing Center for Infectious Disease"/>
            <person name="Wu L."/>
            <person name="Ma J."/>
        </authorList>
    </citation>
    <scope>NUCLEOTIDE SEQUENCE [LARGE SCALE GENOMIC DNA]</scope>
    <source>
        <strain evidence="3">JCM 15589</strain>
    </source>
</reference>
<evidence type="ECO:0008006" key="4">
    <source>
        <dbReference type="Google" id="ProtNLM"/>
    </source>
</evidence>
<feature type="compositionally biased region" description="Basic and acidic residues" evidence="1">
    <location>
        <begin position="41"/>
        <end position="52"/>
    </location>
</feature>
<dbReference type="Proteomes" id="UP001501138">
    <property type="component" value="Unassembled WGS sequence"/>
</dbReference>